<sequence length="316" mass="35014">MADKPSRALVLYGDGYASLLSPTHAHLHSFASLASCGFLALRTPPPPPPRVQESENDRVVRELAQLLDVYDFYFQNKQNDQTDTVANPKESSIPTMSERFMGLRAAICTNSDSVKSFASNIGLTVLKTDDFLSQSDSADMLLRLLGFSGSDISENSEYDLVLLHITSESTKTQKGKMVIKTNADRLDKLVGGIMEAVQPGSNVASRLHFSVILSYGTVSESDEKFSLISNPETNSDLSLLRPRQSYAMKGGKPLEDVRHHHPMLIAQWQDGVTRKDTAMTFSFEEFTKYGVNLAILADRFLHEVAFKLWKAPKYGA</sequence>
<dbReference type="AlphaFoldDB" id="A0A6P5F133"/>
<dbReference type="RefSeq" id="XP_020089554.1">
    <property type="nucleotide sequence ID" value="XM_020233965.1"/>
</dbReference>
<dbReference type="GeneID" id="109711069"/>
<proteinExistence type="predicted"/>
<dbReference type="Gramene" id="Aco012656.1.mrna1">
    <property type="protein sequence ID" value="Aco012656.1.mrna1"/>
    <property type="gene ID" value="Aco012656.1.path1"/>
</dbReference>
<gene>
    <name evidence="2" type="primary">LOC109711069</name>
</gene>
<protein>
    <submittedName>
        <fullName evidence="2">Uncharacterized protein LOC109711069</fullName>
    </submittedName>
</protein>
<name>A0A6P5F133_ANACO</name>
<dbReference type="Proteomes" id="UP000515123">
    <property type="component" value="Linkage group 5"/>
</dbReference>
<reference evidence="1" key="1">
    <citation type="journal article" date="2015" name="Nat. Genet.">
        <title>The pineapple genome and the evolution of CAM photosynthesis.</title>
        <authorList>
            <person name="Ming R."/>
            <person name="VanBuren R."/>
            <person name="Wai C.M."/>
            <person name="Tang H."/>
            <person name="Schatz M.C."/>
            <person name="Bowers J.E."/>
            <person name="Lyons E."/>
            <person name="Wang M.L."/>
            <person name="Chen J."/>
            <person name="Biggers E."/>
            <person name="Zhang J."/>
            <person name="Huang L."/>
            <person name="Zhang L."/>
            <person name="Miao W."/>
            <person name="Zhang J."/>
            <person name="Ye Z."/>
            <person name="Miao C."/>
            <person name="Lin Z."/>
            <person name="Wang H."/>
            <person name="Zhou H."/>
            <person name="Yim W.C."/>
            <person name="Priest H.D."/>
            <person name="Zheng C."/>
            <person name="Woodhouse M."/>
            <person name="Edger P.P."/>
            <person name="Guyot R."/>
            <person name="Guo H.B."/>
            <person name="Guo H."/>
            <person name="Zheng G."/>
            <person name="Singh R."/>
            <person name="Sharma A."/>
            <person name="Min X."/>
            <person name="Zheng Y."/>
            <person name="Lee H."/>
            <person name="Gurtowski J."/>
            <person name="Sedlazeck F.J."/>
            <person name="Harkess A."/>
            <person name="McKain M.R."/>
            <person name="Liao Z."/>
            <person name="Fang J."/>
            <person name="Liu J."/>
            <person name="Zhang X."/>
            <person name="Zhang Q."/>
            <person name="Hu W."/>
            <person name="Qin Y."/>
            <person name="Wang K."/>
            <person name="Chen L.Y."/>
            <person name="Shirley N."/>
            <person name="Lin Y.R."/>
            <person name="Liu L.Y."/>
            <person name="Hernandez A.G."/>
            <person name="Wright C.L."/>
            <person name="Bulone V."/>
            <person name="Tuskan G.A."/>
            <person name="Heath K."/>
            <person name="Zee F."/>
            <person name="Moore P.H."/>
            <person name="Sunkar R."/>
            <person name="Leebens-Mack J.H."/>
            <person name="Mockler T."/>
            <person name="Bennetzen J.L."/>
            <person name="Freeling M."/>
            <person name="Sankoff D."/>
            <person name="Paterson A.H."/>
            <person name="Zhu X."/>
            <person name="Yang X."/>
            <person name="Smith J.A."/>
            <person name="Cushman J.C."/>
            <person name="Paull R.E."/>
            <person name="Yu Q."/>
        </authorList>
    </citation>
    <scope>NUCLEOTIDE SEQUENCE [LARGE SCALE GENOMIC DNA]</scope>
    <source>
        <strain evidence="1">cv. F153</strain>
    </source>
</reference>
<keyword evidence="1" id="KW-1185">Reference proteome</keyword>
<dbReference type="OrthoDB" id="1891406at2759"/>
<accession>A0A6P5F133</accession>
<evidence type="ECO:0000313" key="2">
    <source>
        <dbReference type="RefSeq" id="XP_020089554.1"/>
    </source>
</evidence>
<reference evidence="2" key="2">
    <citation type="submission" date="2025-08" db="UniProtKB">
        <authorList>
            <consortium name="RefSeq"/>
        </authorList>
    </citation>
    <scope>IDENTIFICATION</scope>
    <source>
        <tissue evidence="2">Leaf</tissue>
    </source>
</reference>
<dbReference type="PANTHER" id="PTHR35506">
    <property type="entry name" value="OS02G0135600 PROTEIN"/>
    <property type="match status" value="1"/>
</dbReference>
<dbReference type="PANTHER" id="PTHR35506:SF1">
    <property type="entry name" value="OS02G0135600 PROTEIN"/>
    <property type="match status" value="1"/>
</dbReference>
<organism evidence="1 2">
    <name type="scientific">Ananas comosus</name>
    <name type="common">Pineapple</name>
    <name type="synonym">Ananas ananas</name>
    <dbReference type="NCBI Taxonomy" id="4615"/>
    <lineage>
        <taxon>Eukaryota</taxon>
        <taxon>Viridiplantae</taxon>
        <taxon>Streptophyta</taxon>
        <taxon>Embryophyta</taxon>
        <taxon>Tracheophyta</taxon>
        <taxon>Spermatophyta</taxon>
        <taxon>Magnoliopsida</taxon>
        <taxon>Liliopsida</taxon>
        <taxon>Poales</taxon>
        <taxon>Bromeliaceae</taxon>
        <taxon>Bromelioideae</taxon>
        <taxon>Ananas</taxon>
    </lineage>
</organism>
<evidence type="ECO:0000313" key="1">
    <source>
        <dbReference type="Proteomes" id="UP000515123"/>
    </source>
</evidence>